<name>A0ABV5U5F7_9PSEU</name>
<sequence>MQQLAGRLRHVHREVGERLDPAEVGCLRRSGLVGFVELGNGGQRGFLLPLKVVVALAECTGERVVRVPFAGLLHDRVLLARDGGQELLLTCPLGLPLPAGGVIDATEVLFEDRSPFGAEEPVGVEPANGFQEFVFAHPDRRRQTGVKIGLALIVLARPAEVVDDLLVLHVTEHSSPAAVNYPPTEDVLPLGLGMAVQRVPVA</sequence>
<evidence type="ECO:0000313" key="2">
    <source>
        <dbReference type="Proteomes" id="UP001589535"/>
    </source>
</evidence>
<accession>A0ABV5U5F7</accession>
<gene>
    <name evidence="1" type="ORF">ACFFTO_20645</name>
</gene>
<comment type="caution">
    <text evidence="1">The sequence shown here is derived from an EMBL/GenBank/DDBJ whole genome shotgun (WGS) entry which is preliminary data.</text>
</comment>
<reference evidence="1 2" key="1">
    <citation type="submission" date="2024-09" db="EMBL/GenBank/DDBJ databases">
        <authorList>
            <person name="Sun Q."/>
            <person name="Mori K."/>
        </authorList>
    </citation>
    <scope>NUCLEOTIDE SEQUENCE [LARGE SCALE GENOMIC DNA]</scope>
    <source>
        <strain evidence="1 2">JCM 13852</strain>
    </source>
</reference>
<protein>
    <submittedName>
        <fullName evidence="1">Uncharacterized protein</fullName>
    </submittedName>
</protein>
<evidence type="ECO:0000313" key="1">
    <source>
        <dbReference type="EMBL" id="MFB9686599.1"/>
    </source>
</evidence>
<dbReference type="EMBL" id="JBHMBK010000015">
    <property type="protein sequence ID" value="MFB9686599.1"/>
    <property type="molecule type" value="Genomic_DNA"/>
</dbReference>
<dbReference type="Proteomes" id="UP001589535">
    <property type="component" value="Unassembled WGS sequence"/>
</dbReference>
<organism evidence="1 2">
    <name type="scientific">Amycolatopsis plumensis</name>
    <dbReference type="NCBI Taxonomy" id="236508"/>
    <lineage>
        <taxon>Bacteria</taxon>
        <taxon>Bacillati</taxon>
        <taxon>Actinomycetota</taxon>
        <taxon>Actinomycetes</taxon>
        <taxon>Pseudonocardiales</taxon>
        <taxon>Pseudonocardiaceae</taxon>
        <taxon>Amycolatopsis</taxon>
    </lineage>
</organism>
<keyword evidence="2" id="KW-1185">Reference proteome</keyword>
<proteinExistence type="predicted"/>